<dbReference type="GO" id="GO:0004497">
    <property type="term" value="F:monooxygenase activity"/>
    <property type="evidence" value="ECO:0007669"/>
    <property type="project" value="UniProtKB-KW"/>
</dbReference>
<evidence type="ECO:0000256" key="1">
    <source>
        <dbReference type="ARBA" id="ARBA00010617"/>
    </source>
</evidence>
<name>A0AAU4JYD6_9NOCA</name>
<dbReference type="Pfam" id="PF00067">
    <property type="entry name" value="p450"/>
    <property type="match status" value="1"/>
</dbReference>
<gene>
    <name evidence="8" type="ORF">OG579_13480</name>
</gene>
<dbReference type="AlphaFoldDB" id="A0AAU4JYD6"/>
<evidence type="ECO:0000256" key="2">
    <source>
        <dbReference type="ARBA" id="ARBA00022617"/>
    </source>
</evidence>
<dbReference type="PANTHER" id="PTHR46696:SF1">
    <property type="entry name" value="CYTOCHROME P450 YJIB-RELATED"/>
    <property type="match status" value="1"/>
</dbReference>
<keyword evidence="4 7" id="KW-0560">Oxidoreductase</keyword>
<accession>A0AAU4JYD6</accession>
<dbReference type="EMBL" id="CP108021">
    <property type="protein sequence ID" value="WUM18747.1"/>
    <property type="molecule type" value="Genomic_DNA"/>
</dbReference>
<protein>
    <submittedName>
        <fullName evidence="8">Cytochrome P450</fullName>
    </submittedName>
</protein>
<dbReference type="InterPro" id="IPR036396">
    <property type="entry name" value="Cyt_P450_sf"/>
</dbReference>
<dbReference type="PROSITE" id="PS00086">
    <property type="entry name" value="CYTOCHROME_P450"/>
    <property type="match status" value="1"/>
</dbReference>
<evidence type="ECO:0000256" key="7">
    <source>
        <dbReference type="RuleBase" id="RU000461"/>
    </source>
</evidence>
<comment type="similarity">
    <text evidence="1 7">Belongs to the cytochrome P450 family.</text>
</comment>
<dbReference type="KEGG" id="whr:OG579_13480"/>
<dbReference type="GO" id="GO:0020037">
    <property type="term" value="F:heme binding"/>
    <property type="evidence" value="ECO:0007669"/>
    <property type="project" value="InterPro"/>
</dbReference>
<evidence type="ECO:0000256" key="5">
    <source>
        <dbReference type="ARBA" id="ARBA00023004"/>
    </source>
</evidence>
<keyword evidence="6 7" id="KW-0503">Monooxygenase</keyword>
<dbReference type="RefSeq" id="WP_328856336.1">
    <property type="nucleotide sequence ID" value="NZ_CP108021.1"/>
</dbReference>
<reference evidence="8 9" key="1">
    <citation type="submission" date="2022-10" db="EMBL/GenBank/DDBJ databases">
        <title>The complete genomes of actinobacterial strains from the NBC collection.</title>
        <authorList>
            <person name="Joergensen T.S."/>
            <person name="Alvarez Arevalo M."/>
            <person name="Sterndorff E.B."/>
            <person name="Faurdal D."/>
            <person name="Vuksanovic O."/>
            <person name="Mourched A.-S."/>
            <person name="Charusanti P."/>
            <person name="Shaw S."/>
            <person name="Blin K."/>
            <person name="Weber T."/>
        </authorList>
    </citation>
    <scope>NUCLEOTIDE SEQUENCE [LARGE SCALE GENOMIC DNA]</scope>
    <source>
        <strain evidence="8 9">NBC_00319</strain>
    </source>
</reference>
<keyword evidence="5 7" id="KW-0408">Iron</keyword>
<organism evidence="8 9">
    <name type="scientific">Williamsia herbipolensis</name>
    <dbReference type="NCBI Taxonomy" id="1603258"/>
    <lineage>
        <taxon>Bacteria</taxon>
        <taxon>Bacillati</taxon>
        <taxon>Actinomycetota</taxon>
        <taxon>Actinomycetes</taxon>
        <taxon>Mycobacteriales</taxon>
        <taxon>Nocardiaceae</taxon>
        <taxon>Williamsia</taxon>
    </lineage>
</organism>
<proteinExistence type="inferred from homology"/>
<keyword evidence="2 7" id="KW-0349">Heme</keyword>
<keyword evidence="3 7" id="KW-0479">Metal-binding</keyword>
<dbReference type="Gene3D" id="1.10.630.10">
    <property type="entry name" value="Cytochrome P450"/>
    <property type="match status" value="1"/>
</dbReference>
<keyword evidence="9" id="KW-1185">Reference proteome</keyword>
<dbReference type="SUPFAM" id="SSF48264">
    <property type="entry name" value="Cytochrome P450"/>
    <property type="match status" value="1"/>
</dbReference>
<dbReference type="InterPro" id="IPR002397">
    <property type="entry name" value="Cyt_P450_B"/>
</dbReference>
<evidence type="ECO:0000313" key="8">
    <source>
        <dbReference type="EMBL" id="WUM18747.1"/>
    </source>
</evidence>
<dbReference type="GO" id="GO:0005506">
    <property type="term" value="F:iron ion binding"/>
    <property type="evidence" value="ECO:0007669"/>
    <property type="project" value="InterPro"/>
</dbReference>
<evidence type="ECO:0000256" key="3">
    <source>
        <dbReference type="ARBA" id="ARBA00022723"/>
    </source>
</evidence>
<dbReference type="InterPro" id="IPR017972">
    <property type="entry name" value="Cyt_P450_CS"/>
</dbReference>
<evidence type="ECO:0000313" key="9">
    <source>
        <dbReference type="Proteomes" id="UP001432128"/>
    </source>
</evidence>
<dbReference type="PRINTS" id="PR00359">
    <property type="entry name" value="BP450"/>
</dbReference>
<evidence type="ECO:0000256" key="4">
    <source>
        <dbReference type="ARBA" id="ARBA00023002"/>
    </source>
</evidence>
<dbReference type="GO" id="GO:0016705">
    <property type="term" value="F:oxidoreductase activity, acting on paired donors, with incorporation or reduction of molecular oxygen"/>
    <property type="evidence" value="ECO:0007669"/>
    <property type="project" value="InterPro"/>
</dbReference>
<dbReference type="PANTHER" id="PTHR46696">
    <property type="entry name" value="P450, PUTATIVE (EUROFUNG)-RELATED"/>
    <property type="match status" value="1"/>
</dbReference>
<dbReference type="InterPro" id="IPR001128">
    <property type="entry name" value="Cyt_P450"/>
</dbReference>
<dbReference type="Proteomes" id="UP001432128">
    <property type="component" value="Chromosome"/>
</dbReference>
<evidence type="ECO:0000256" key="6">
    <source>
        <dbReference type="ARBA" id="ARBA00023033"/>
    </source>
</evidence>
<sequence>MTAGPATMSRRSARRTAPAVDVDLYGRQALVDPHPVYRRIRDAGPLVWLPRHRVWAMGRFDDVRNALRDDATFRSGRGVAANPVANLLGRKTVLSSDDDTHATRRRILMQSLMSRAIRPSLPLLRDEAEATVTRLLHRESFDGIADFATRLPISAVADLVGVRVGHDQLLTWGASTFDILGPVNRRTLDATATALGLYLYSMRLRRSQVTPDGWAATVFDAADRGEITRSEARTMVIDFVAPSLDTTILATGQLLWSLGRDPQLYAQLRAEPDLIPTAVVEAVRMASPVRGFTRTVARDTEIGGVRLPAGERVVLLYAAANFDERHFDRPETFSLHRRGSNLGWGHGMHTCVGMQLSKLEMQTLLEVMIARVSTIEVSDPQPLTNNCLQGFASFRASIT</sequence>